<dbReference type="GO" id="GO:0004674">
    <property type="term" value="F:protein serine/threonine kinase activity"/>
    <property type="evidence" value="ECO:0007669"/>
    <property type="project" value="UniProtKB-KW"/>
</dbReference>
<keyword evidence="5" id="KW-0597">Phosphoprotein</keyword>
<evidence type="ECO:0000256" key="21">
    <source>
        <dbReference type="SAM" id="Phobius"/>
    </source>
</evidence>
<evidence type="ECO:0000256" key="11">
    <source>
        <dbReference type="ARBA" id="ARBA00022777"/>
    </source>
</evidence>
<dbReference type="Gene3D" id="1.10.510.10">
    <property type="entry name" value="Transferase(Phosphotransferase) domain 1"/>
    <property type="match status" value="1"/>
</dbReference>
<comment type="catalytic activity">
    <reaction evidence="19">
        <text>L-seryl-[protein] + ATP = O-phospho-L-seryl-[protein] + ADP + H(+)</text>
        <dbReference type="Rhea" id="RHEA:17989"/>
        <dbReference type="Rhea" id="RHEA-COMP:9863"/>
        <dbReference type="Rhea" id="RHEA-COMP:11604"/>
        <dbReference type="ChEBI" id="CHEBI:15378"/>
        <dbReference type="ChEBI" id="CHEBI:29999"/>
        <dbReference type="ChEBI" id="CHEBI:30616"/>
        <dbReference type="ChEBI" id="CHEBI:83421"/>
        <dbReference type="ChEBI" id="CHEBI:456216"/>
        <dbReference type="EC" id="2.7.11.1"/>
    </reaction>
</comment>
<dbReference type="InterPro" id="IPR001480">
    <property type="entry name" value="Bulb-type_lectin_dom"/>
</dbReference>
<dbReference type="InterPro" id="IPR001245">
    <property type="entry name" value="Ser-Thr/Tyr_kinase_cat_dom"/>
</dbReference>
<organism evidence="25">
    <name type="scientific">Fagus sylvatica</name>
    <name type="common">Beechnut</name>
    <dbReference type="NCBI Taxonomy" id="28930"/>
    <lineage>
        <taxon>Eukaryota</taxon>
        <taxon>Viridiplantae</taxon>
        <taxon>Streptophyta</taxon>
        <taxon>Embryophyta</taxon>
        <taxon>Tracheophyta</taxon>
        <taxon>Spermatophyta</taxon>
        <taxon>Magnoliopsida</taxon>
        <taxon>eudicotyledons</taxon>
        <taxon>Gunneridae</taxon>
        <taxon>Pentapetalae</taxon>
        <taxon>rosids</taxon>
        <taxon>fabids</taxon>
        <taxon>Fagales</taxon>
        <taxon>Fagaceae</taxon>
        <taxon>Fagus</taxon>
    </lineage>
</organism>
<evidence type="ECO:0000256" key="1">
    <source>
        <dbReference type="ARBA" id="ARBA00004251"/>
    </source>
</evidence>
<evidence type="ECO:0000256" key="18">
    <source>
        <dbReference type="ARBA" id="ARBA00047899"/>
    </source>
</evidence>
<feature type="domain" description="Protein kinase" evidence="22">
    <location>
        <begin position="1494"/>
        <end position="1770"/>
    </location>
</feature>
<dbReference type="SUPFAM" id="SSF51110">
    <property type="entry name" value="alpha-D-mannose-specific plant lectins"/>
    <property type="match status" value="1"/>
</dbReference>
<feature type="region of interest" description="Disordered" evidence="20">
    <location>
        <begin position="333"/>
        <end position="354"/>
    </location>
</feature>
<keyword evidence="13 21" id="KW-1133">Transmembrane helix</keyword>
<evidence type="ECO:0000256" key="19">
    <source>
        <dbReference type="ARBA" id="ARBA00048679"/>
    </source>
</evidence>
<evidence type="ECO:0000256" key="9">
    <source>
        <dbReference type="ARBA" id="ARBA00022734"/>
    </source>
</evidence>
<evidence type="ECO:0000256" key="20">
    <source>
        <dbReference type="SAM" id="MobiDB-lite"/>
    </source>
</evidence>
<gene>
    <name evidence="25" type="ORF">FSB_LOCUS40949</name>
</gene>
<feature type="compositionally biased region" description="Basic and acidic residues" evidence="20">
    <location>
        <begin position="217"/>
        <end position="226"/>
    </location>
</feature>
<comment type="subcellular location">
    <subcellularLocation>
        <location evidence="1">Cell membrane</location>
        <topology evidence="1">Single-pass type I membrane protein</topology>
    </subcellularLocation>
</comment>
<keyword evidence="15" id="KW-1015">Disulfide bond</keyword>
<keyword evidence="7 21" id="KW-0812">Transmembrane</keyword>
<evidence type="ECO:0000256" key="6">
    <source>
        <dbReference type="ARBA" id="ARBA00022679"/>
    </source>
</evidence>
<dbReference type="PROSITE" id="PS00108">
    <property type="entry name" value="PROTEIN_KINASE_ST"/>
    <property type="match status" value="1"/>
</dbReference>
<evidence type="ECO:0000256" key="13">
    <source>
        <dbReference type="ARBA" id="ARBA00022989"/>
    </source>
</evidence>
<evidence type="ECO:0000256" key="5">
    <source>
        <dbReference type="ARBA" id="ARBA00022553"/>
    </source>
</evidence>
<keyword evidence="9" id="KW-0430">Lectin</keyword>
<dbReference type="PROSITE" id="PS50011">
    <property type="entry name" value="PROTEIN_KINASE_DOM"/>
    <property type="match status" value="1"/>
</dbReference>
<dbReference type="InterPro" id="IPR003609">
    <property type="entry name" value="Pan_app"/>
</dbReference>
<evidence type="ECO:0000256" key="4">
    <source>
        <dbReference type="ARBA" id="ARBA00022527"/>
    </source>
</evidence>
<dbReference type="CDD" id="cd00028">
    <property type="entry name" value="B_lectin"/>
    <property type="match status" value="1"/>
</dbReference>
<dbReference type="GO" id="GO:0005524">
    <property type="term" value="F:ATP binding"/>
    <property type="evidence" value="ECO:0007669"/>
    <property type="project" value="UniProtKB-KW"/>
</dbReference>
<dbReference type="FunFam" id="2.90.10.10:FF:000009">
    <property type="entry name" value="Receptor-like serine/threonine-protein kinase SD1-8"/>
    <property type="match status" value="1"/>
</dbReference>
<name>A0A2N9HFF6_FAGSY</name>
<dbReference type="FunFam" id="3.30.200.20:FF:000330">
    <property type="entry name" value="G-type lectin S-receptor-like serine/threonine-protein kinase At4g03230"/>
    <property type="match status" value="1"/>
</dbReference>
<dbReference type="PROSITE" id="PS50927">
    <property type="entry name" value="BULB_LECTIN"/>
    <property type="match status" value="1"/>
</dbReference>
<dbReference type="Pfam" id="PF07714">
    <property type="entry name" value="PK_Tyr_Ser-Thr"/>
    <property type="match status" value="1"/>
</dbReference>
<dbReference type="SMART" id="SM00108">
    <property type="entry name" value="B_lectin"/>
    <property type="match status" value="1"/>
</dbReference>
<dbReference type="Gene3D" id="3.60.10.10">
    <property type="entry name" value="Endonuclease/exonuclease/phosphatase"/>
    <property type="match status" value="1"/>
</dbReference>
<evidence type="ECO:0000259" key="22">
    <source>
        <dbReference type="PROSITE" id="PS50011"/>
    </source>
</evidence>
<dbReference type="Gene3D" id="2.90.10.10">
    <property type="entry name" value="Bulb-type lectin domain"/>
    <property type="match status" value="1"/>
</dbReference>
<dbReference type="PANTHER" id="PTHR27002:SF1087">
    <property type="entry name" value="PROTEIN KINASE DOMAIN-CONTAINING PROTEIN"/>
    <property type="match status" value="1"/>
</dbReference>
<evidence type="ECO:0000259" key="24">
    <source>
        <dbReference type="PROSITE" id="PS50948"/>
    </source>
</evidence>
<keyword evidence="12" id="KW-0067">ATP-binding</keyword>
<dbReference type="InterPro" id="IPR026960">
    <property type="entry name" value="RVT-Znf"/>
</dbReference>
<evidence type="ECO:0000256" key="7">
    <source>
        <dbReference type="ARBA" id="ARBA00022692"/>
    </source>
</evidence>
<evidence type="ECO:0000256" key="3">
    <source>
        <dbReference type="ARBA" id="ARBA00022475"/>
    </source>
</evidence>
<dbReference type="InterPro" id="IPR011009">
    <property type="entry name" value="Kinase-like_dom_sf"/>
</dbReference>
<evidence type="ECO:0000256" key="17">
    <source>
        <dbReference type="ARBA" id="ARBA00023180"/>
    </source>
</evidence>
<dbReference type="CDD" id="cd14066">
    <property type="entry name" value="STKc_IRAK"/>
    <property type="match status" value="1"/>
</dbReference>
<dbReference type="PANTHER" id="PTHR27002">
    <property type="entry name" value="RECEPTOR-LIKE SERINE/THREONINE-PROTEIN KINASE SD1-8"/>
    <property type="match status" value="1"/>
</dbReference>
<proteinExistence type="predicted"/>
<dbReference type="Pfam" id="PF01453">
    <property type="entry name" value="B_lectin"/>
    <property type="match status" value="1"/>
</dbReference>
<dbReference type="Gene3D" id="3.30.200.20">
    <property type="entry name" value="Phosphorylase Kinase, domain 1"/>
    <property type="match status" value="1"/>
</dbReference>
<evidence type="ECO:0000256" key="15">
    <source>
        <dbReference type="ARBA" id="ARBA00023157"/>
    </source>
</evidence>
<keyword evidence="10" id="KW-0547">Nucleotide-binding</keyword>
<evidence type="ECO:0000313" key="25">
    <source>
        <dbReference type="EMBL" id="SPD13067.1"/>
    </source>
</evidence>
<keyword evidence="11" id="KW-0418">Kinase</keyword>
<dbReference type="Pfam" id="PF08276">
    <property type="entry name" value="PAN_2"/>
    <property type="match status" value="1"/>
</dbReference>
<reference evidence="25" key="1">
    <citation type="submission" date="2018-02" db="EMBL/GenBank/DDBJ databases">
        <authorList>
            <person name="Cohen D.B."/>
            <person name="Kent A.D."/>
        </authorList>
    </citation>
    <scope>NUCLEOTIDE SEQUENCE</scope>
</reference>
<comment type="catalytic activity">
    <reaction evidence="18">
        <text>L-threonyl-[protein] + ATP = O-phospho-L-threonyl-[protein] + ADP + H(+)</text>
        <dbReference type="Rhea" id="RHEA:46608"/>
        <dbReference type="Rhea" id="RHEA-COMP:11060"/>
        <dbReference type="Rhea" id="RHEA-COMP:11605"/>
        <dbReference type="ChEBI" id="CHEBI:15378"/>
        <dbReference type="ChEBI" id="CHEBI:30013"/>
        <dbReference type="ChEBI" id="CHEBI:30616"/>
        <dbReference type="ChEBI" id="CHEBI:61977"/>
        <dbReference type="ChEBI" id="CHEBI:456216"/>
        <dbReference type="EC" id="2.7.11.1"/>
    </reaction>
</comment>
<sequence length="1812" mass="205840">MEDISGLWESFSLTNKEEVPFDFGHAEEDDHHYLAAWFMTNSVLNLESMVWTFTPLWRAERGFTARDLGANRVVFIFEHEANLERVIQLEPWSYDKHLVSFQRVEADTSIAKMECRWCSFWVQIHNLPVRRMTCEYATTLGKAVGMVEQVAEDEEERGREGCMRIRVKIDISKPLCRGRKAMLAGEQQYGAWLRAGVDRPIRRVEVKVAGRSNIPRWSKESERKPVETSSATSPSGGGVVPEVEETIMDFTRLKETLPQFSELPNHTSDSTKQTLCEINDEIKSQGNYVDTGVSTEPIEVRESRGEIQSNQNDPIMEIGQDIANNSMKNRLKHNRKKKEAGGGHLSPGGKENIIGGEELKGMHEVIVQGKSRGGWKRISRDILIGASPGSHPLLSGIKRGGIGWKPAPPHPMNILSWNCRVLGNLEAVLALHNLINGGIKWRFTGFYGHPEGHRKKESWALLDQLHSMDSLPWLSMGDYNEILSLDERSRDGLGSMRRMQDFGDVIYRCGFIDLGFRGLPFTWENRKDDTALIQKRLDRAVANVQWMDLFNLCTVTHVVYSHSDHVPLNLHLDISSMHRQRKQRPRKFEEKWALHPELCRERLHAWYKGVSSNFQIMIQEKTSTLTRLLSSNEAGVNHEAIISTKAAINSLLMSEELHWRQRSRMTWLEAGDSNTKFFHSQAQQRKWTNAIVGLLNNEDIWCTDESQIEDIAVSYFKELFRSTQPANQNGTLLAVESVVTMEANQNLLNPFLVEEVRATLFQMHPSKVPGPDRKILRKINLTHISLIPKKKNPERMSDFRPISLCNVSAFVPGRLITENVSVAFELIHKLKGKRLGKKGEMALKLDMSKAYDRVEWVYVEAIMRKMGFAERWISLVMACIRTVHFSVLIDGGLSALLQKASSSGSLKGIQSSRGGERRASMGESSRRGELRWLWRKVWKLAVLGKVKHLIWRAYHETLPTYHHLYRRRIRSSGLCPISQQEDETTMHILWQCPMARNTWSLLPRRMQKLPNHGGEFSLIHAELGKTVKAVPSPDASPPLSGVSFYIYNSRDTLKPGDTLNSSSYLLSPKGAFTLGFFHPHKTNNIYLGIWFTNDHDRRVWVGNRNAPVVDTSAVLTLDTKGSFTILPQGGDAIPIYNPAQVTNNTIIATLLDSGNFVLQELNSNGNTKRVLWQSFDEPTDTLLPGMKLGVNHKNRSTWSLTSWLNNVIPAPGPFALEWDPKGHQMIIRRQGVEFWTSGVLKDDTFEFISDESKGMYNFTIVSNEDEEYFFYTNIKQGGKSGWFISFDGKLHSFDESYIAETENCNGYNTDGGCKRWLPSCRRGDDMFDKRSGYFIHGPEPSSFDINTSLTINDCKVACWNLCGCDAYTFLYDNQTGCKFWIKKGEFFQDLSGVIPPLYVLIPKPSHNGTKKLTWIGAVIGATALVVIFLCILYYLSRRNVILEGENEARIDDGLLELVTSGSFTNVNELQNDRKPAHDLRVFSYKCIMATTNCFSLENKLGEGGFGPVYKGKFPKGQEIAVKRLSRNSGQGILEFKNELILISDLQHMNLVRLLGCCIHGEERMLIYEYMSNKSLDYFIFDSTKSKLLDWQKRFSIIDGIAQGLLYLHKYSRLRVIHRDLKASNILLDENLNPKISDFGMARIFQQNELEANTKRVVGTYGYMSPEYAMEGVFSIKSDVFSFGVLMLEIVSGRKNNSFYHTEHSVNLVGYAWELWKEDATLNLMDPALSDSCIKDQMLRCIHVGLLCVEDSPIERPTMSDVISMLTNESLPLPLPKKPAFSFARKAIEAHMSEKESEANSINGLSISNMVAR</sequence>
<feature type="domain" description="Bulb-type lectin" evidence="23">
    <location>
        <begin position="1050"/>
        <end position="1171"/>
    </location>
</feature>
<dbReference type="InterPro" id="IPR036691">
    <property type="entry name" value="Endo/exonu/phosph_ase_sf"/>
</dbReference>
<dbReference type="SUPFAM" id="SSF56112">
    <property type="entry name" value="Protein kinase-like (PK-like)"/>
    <property type="match status" value="1"/>
</dbReference>
<dbReference type="InterPro" id="IPR008271">
    <property type="entry name" value="Ser/Thr_kinase_AS"/>
</dbReference>
<keyword evidence="4" id="KW-0723">Serine/threonine-protein kinase</keyword>
<dbReference type="FunFam" id="1.10.510.10:FF:000060">
    <property type="entry name" value="G-type lectin S-receptor-like serine/threonine-protein kinase"/>
    <property type="match status" value="1"/>
</dbReference>
<keyword evidence="6" id="KW-0808">Transferase</keyword>
<dbReference type="InterPro" id="IPR036426">
    <property type="entry name" value="Bulb-type_lectin_dom_sf"/>
</dbReference>
<keyword evidence="3" id="KW-1003">Cell membrane</keyword>
<keyword evidence="14 21" id="KW-0472">Membrane</keyword>
<evidence type="ECO:0000259" key="23">
    <source>
        <dbReference type="PROSITE" id="PS50927"/>
    </source>
</evidence>
<dbReference type="InterPro" id="IPR025558">
    <property type="entry name" value="DUF4283"/>
</dbReference>
<dbReference type="GO" id="GO:0030246">
    <property type="term" value="F:carbohydrate binding"/>
    <property type="evidence" value="ECO:0007669"/>
    <property type="project" value="UniProtKB-KW"/>
</dbReference>
<dbReference type="Pfam" id="PF13966">
    <property type="entry name" value="zf-RVT"/>
    <property type="match status" value="1"/>
</dbReference>
<feature type="transmembrane region" description="Helical" evidence="21">
    <location>
        <begin position="1412"/>
        <end position="1435"/>
    </location>
</feature>
<dbReference type="EC" id="2.7.11.1" evidence="2"/>
<dbReference type="InterPro" id="IPR000719">
    <property type="entry name" value="Prot_kinase_dom"/>
</dbReference>
<dbReference type="SUPFAM" id="SSF56219">
    <property type="entry name" value="DNase I-like"/>
    <property type="match status" value="1"/>
</dbReference>
<dbReference type="SMART" id="SM00220">
    <property type="entry name" value="S_TKc"/>
    <property type="match status" value="1"/>
</dbReference>
<evidence type="ECO:0000256" key="10">
    <source>
        <dbReference type="ARBA" id="ARBA00022741"/>
    </source>
</evidence>
<keyword evidence="16" id="KW-0675">Receptor</keyword>
<dbReference type="Pfam" id="PF14111">
    <property type="entry name" value="DUF4283"/>
    <property type="match status" value="1"/>
</dbReference>
<evidence type="ECO:0000256" key="16">
    <source>
        <dbReference type="ARBA" id="ARBA00023170"/>
    </source>
</evidence>
<accession>A0A2N9HFF6</accession>
<feature type="region of interest" description="Disordered" evidence="20">
    <location>
        <begin position="216"/>
        <end position="241"/>
    </location>
</feature>
<evidence type="ECO:0000256" key="14">
    <source>
        <dbReference type="ARBA" id="ARBA00023136"/>
    </source>
</evidence>
<evidence type="ECO:0000256" key="2">
    <source>
        <dbReference type="ARBA" id="ARBA00012513"/>
    </source>
</evidence>
<feature type="domain" description="Apple" evidence="24">
    <location>
        <begin position="1320"/>
        <end position="1391"/>
    </location>
</feature>
<dbReference type="PROSITE" id="PS50948">
    <property type="entry name" value="PAN"/>
    <property type="match status" value="1"/>
</dbReference>
<evidence type="ECO:0000256" key="12">
    <source>
        <dbReference type="ARBA" id="ARBA00022840"/>
    </source>
</evidence>
<protein>
    <recommendedName>
        <fullName evidence="2">non-specific serine/threonine protein kinase</fullName>
        <ecNumber evidence="2">2.7.11.1</ecNumber>
    </recommendedName>
</protein>
<evidence type="ECO:0000256" key="8">
    <source>
        <dbReference type="ARBA" id="ARBA00022729"/>
    </source>
</evidence>
<keyword evidence="17" id="KW-0325">Glycoprotein</keyword>
<keyword evidence="8" id="KW-0732">Signal</keyword>
<dbReference type="EMBL" id="OIVN01003709">
    <property type="protein sequence ID" value="SPD13067.1"/>
    <property type="molecule type" value="Genomic_DNA"/>
</dbReference>
<dbReference type="GO" id="GO:0005886">
    <property type="term" value="C:plasma membrane"/>
    <property type="evidence" value="ECO:0007669"/>
    <property type="project" value="UniProtKB-SubCell"/>
</dbReference>